<evidence type="ECO:0000313" key="7">
    <source>
        <dbReference type="EMBL" id="BBH87534.1"/>
    </source>
</evidence>
<evidence type="ECO:0000256" key="2">
    <source>
        <dbReference type="ARBA" id="ARBA00023125"/>
    </source>
</evidence>
<name>A0A455SQW2_9CHLR</name>
<dbReference type="AlphaFoldDB" id="A0A455SQW2"/>
<keyword evidence="2 4" id="KW-0238">DNA-binding</keyword>
<dbReference type="SUPFAM" id="SSF46689">
    <property type="entry name" value="Homeodomain-like"/>
    <property type="match status" value="1"/>
</dbReference>
<feature type="domain" description="HTH tetR-type" evidence="6">
    <location>
        <begin position="18"/>
        <end position="78"/>
    </location>
</feature>
<reference evidence="7" key="1">
    <citation type="submission" date="2018-12" db="EMBL/GenBank/DDBJ databases">
        <title>Novel natural products biosynthetic potential of the class Ktedonobacteria.</title>
        <authorList>
            <person name="Zheng Y."/>
            <person name="Saitou A."/>
            <person name="Wang C.M."/>
            <person name="Toyoda A."/>
            <person name="Minakuchi Y."/>
            <person name="Sekiguchi Y."/>
            <person name="Ueda K."/>
            <person name="Takano H."/>
            <person name="Sakai Y."/>
            <person name="Yokota A."/>
            <person name="Yabe S."/>
        </authorList>
    </citation>
    <scope>NUCLEOTIDE SEQUENCE</scope>
    <source>
        <strain evidence="7">COM3</strain>
    </source>
</reference>
<sequence length="202" mass="23198">MAHVKRSYTSLQRQRQARATRERITTSARRLFAQHGFATTTMEDIARDAEVAVQTVYAAFGSKRGILLALLDSMESEQPAVSDEMDPIAQIRQWAHAARLYFERGADLIDIVWKAGLADPDLLAAWREGERRRRANVEERVRGWVARELLRPGLSEQEATDIVWTLHAPEVFRLFVNECHWSGERYEAWLASEMEALLHRPA</sequence>
<dbReference type="PANTHER" id="PTHR30055">
    <property type="entry name" value="HTH-TYPE TRANSCRIPTIONAL REGULATOR RUTR"/>
    <property type="match status" value="1"/>
</dbReference>
<evidence type="ECO:0000256" key="3">
    <source>
        <dbReference type="ARBA" id="ARBA00023163"/>
    </source>
</evidence>
<dbReference type="PROSITE" id="PS50977">
    <property type="entry name" value="HTH_TETR_2"/>
    <property type="match status" value="1"/>
</dbReference>
<accession>A0A455SQW2</accession>
<dbReference type="GO" id="GO:0000976">
    <property type="term" value="F:transcription cis-regulatory region binding"/>
    <property type="evidence" value="ECO:0007669"/>
    <property type="project" value="TreeGrafter"/>
</dbReference>
<dbReference type="InterPro" id="IPR001647">
    <property type="entry name" value="HTH_TetR"/>
</dbReference>
<evidence type="ECO:0000259" key="6">
    <source>
        <dbReference type="PROSITE" id="PS50977"/>
    </source>
</evidence>
<gene>
    <name evidence="7" type="ORF">KTC_22850</name>
</gene>
<dbReference type="PRINTS" id="PR00455">
    <property type="entry name" value="HTHTETR"/>
</dbReference>
<feature type="region of interest" description="Disordered" evidence="5">
    <location>
        <begin position="1"/>
        <end position="22"/>
    </location>
</feature>
<protein>
    <submittedName>
        <fullName evidence="7">TetR family transcriptional regulator</fullName>
    </submittedName>
</protein>
<dbReference type="PANTHER" id="PTHR30055:SF234">
    <property type="entry name" value="HTH-TYPE TRANSCRIPTIONAL REGULATOR BETI"/>
    <property type="match status" value="1"/>
</dbReference>
<dbReference type="Pfam" id="PF00440">
    <property type="entry name" value="TetR_N"/>
    <property type="match status" value="1"/>
</dbReference>
<proteinExistence type="predicted"/>
<dbReference type="GO" id="GO:0003700">
    <property type="term" value="F:DNA-binding transcription factor activity"/>
    <property type="evidence" value="ECO:0007669"/>
    <property type="project" value="TreeGrafter"/>
</dbReference>
<dbReference type="EMBL" id="AP019376">
    <property type="protein sequence ID" value="BBH87534.1"/>
    <property type="molecule type" value="Genomic_DNA"/>
</dbReference>
<feature type="DNA-binding region" description="H-T-H motif" evidence="4">
    <location>
        <begin position="41"/>
        <end position="60"/>
    </location>
</feature>
<evidence type="ECO:0000256" key="5">
    <source>
        <dbReference type="SAM" id="MobiDB-lite"/>
    </source>
</evidence>
<evidence type="ECO:0000256" key="4">
    <source>
        <dbReference type="PROSITE-ProRule" id="PRU00335"/>
    </source>
</evidence>
<dbReference type="InterPro" id="IPR009057">
    <property type="entry name" value="Homeodomain-like_sf"/>
</dbReference>
<keyword evidence="3" id="KW-0804">Transcription</keyword>
<dbReference type="Gene3D" id="1.10.357.10">
    <property type="entry name" value="Tetracycline Repressor, domain 2"/>
    <property type="match status" value="1"/>
</dbReference>
<dbReference type="InterPro" id="IPR050109">
    <property type="entry name" value="HTH-type_TetR-like_transc_reg"/>
</dbReference>
<evidence type="ECO:0000256" key="1">
    <source>
        <dbReference type="ARBA" id="ARBA00023015"/>
    </source>
</evidence>
<organism evidence="7">
    <name type="scientific">Thermosporothrix sp. COM3</name>
    <dbReference type="NCBI Taxonomy" id="2490863"/>
    <lineage>
        <taxon>Bacteria</taxon>
        <taxon>Bacillati</taxon>
        <taxon>Chloroflexota</taxon>
        <taxon>Ktedonobacteria</taxon>
        <taxon>Ktedonobacterales</taxon>
        <taxon>Thermosporotrichaceae</taxon>
        <taxon>Thermosporothrix</taxon>
    </lineage>
</organism>
<dbReference type="Gene3D" id="1.10.10.60">
    <property type="entry name" value="Homeodomain-like"/>
    <property type="match status" value="1"/>
</dbReference>
<keyword evidence="1" id="KW-0805">Transcription regulation</keyword>